<evidence type="ECO:0000313" key="2">
    <source>
        <dbReference type="EMBL" id="CDW61164.1"/>
    </source>
</evidence>
<evidence type="ECO:0000313" key="3">
    <source>
        <dbReference type="Proteomes" id="UP000030665"/>
    </source>
</evidence>
<proteinExistence type="predicted"/>
<evidence type="ECO:0000256" key="1">
    <source>
        <dbReference type="SAM" id="Phobius"/>
    </source>
</evidence>
<reference evidence="2" key="1">
    <citation type="submission" date="2014-01" db="EMBL/GenBank/DDBJ databases">
        <authorList>
            <person name="Aslett M."/>
        </authorList>
    </citation>
    <scope>NUCLEOTIDE SEQUENCE</scope>
</reference>
<dbReference type="EMBL" id="HG808047">
    <property type="protein sequence ID" value="CDW61164.1"/>
    <property type="molecule type" value="Genomic_DNA"/>
</dbReference>
<accession>A0A077ZN74</accession>
<feature type="transmembrane region" description="Helical" evidence="1">
    <location>
        <begin position="49"/>
        <end position="69"/>
    </location>
</feature>
<dbReference type="Proteomes" id="UP000030665">
    <property type="component" value="Unassembled WGS sequence"/>
</dbReference>
<organism evidence="2 3">
    <name type="scientific">Trichuris trichiura</name>
    <name type="common">Whipworm</name>
    <name type="synonym">Trichocephalus trichiurus</name>
    <dbReference type="NCBI Taxonomy" id="36087"/>
    <lineage>
        <taxon>Eukaryota</taxon>
        <taxon>Metazoa</taxon>
        <taxon>Ecdysozoa</taxon>
        <taxon>Nematoda</taxon>
        <taxon>Enoplea</taxon>
        <taxon>Dorylaimia</taxon>
        <taxon>Trichinellida</taxon>
        <taxon>Trichuridae</taxon>
        <taxon>Trichuris</taxon>
    </lineage>
</organism>
<keyword evidence="3" id="KW-1185">Reference proteome</keyword>
<keyword evidence="1" id="KW-1133">Transmembrane helix</keyword>
<keyword evidence="1" id="KW-0812">Transmembrane</keyword>
<dbReference type="AlphaFoldDB" id="A0A077ZN74"/>
<sequence>MLTLFYFSIRRQIANNNDMSYSLFNASPLSNRTYSFFNLNILSFNNSSLILCLLSTILLIRIISFLYFSQLKSKHTSEEESYWAHTSKILKVVTYNMPCVILIFRKHRHHKNFHETLTFNLRFWVIIILTIPAYRVIYDIIFKIYLVLSMITRTSLMSRVSHKKYTMKNYMMIYHNSQINPYKYYPVYCQENIYSLMILTIHFILFNSFLFLMYSLQLTMIDNL</sequence>
<feature type="transmembrane region" description="Helical" evidence="1">
    <location>
        <begin position="193"/>
        <end position="214"/>
    </location>
</feature>
<gene>
    <name evidence="2" type="ORF">TTRE_0000960001</name>
</gene>
<keyword evidence="1" id="KW-0472">Membrane</keyword>
<reference evidence="2" key="2">
    <citation type="submission" date="2014-03" db="EMBL/GenBank/DDBJ databases">
        <title>The whipworm genome and dual-species transcriptomics of an intimate host-pathogen interaction.</title>
        <authorList>
            <person name="Foth B.J."/>
            <person name="Tsai I.J."/>
            <person name="Reid A.J."/>
            <person name="Bancroft A.J."/>
            <person name="Nichol S."/>
            <person name="Tracey A."/>
            <person name="Holroyd N."/>
            <person name="Cotton J.A."/>
            <person name="Stanley E.J."/>
            <person name="Zarowiecki M."/>
            <person name="Liu J.Z."/>
            <person name="Huckvale T."/>
            <person name="Cooper P.J."/>
            <person name="Grencis R.K."/>
            <person name="Berriman M."/>
        </authorList>
    </citation>
    <scope>NUCLEOTIDE SEQUENCE [LARGE SCALE GENOMIC DNA]</scope>
</reference>
<name>A0A077ZN74_TRITR</name>
<protein>
    <submittedName>
        <fullName evidence="2">Uncharacterized protein</fullName>
    </submittedName>
</protein>